<feature type="chain" id="PRO_5041950589" description="histidine kinase" evidence="10">
    <location>
        <begin position="31"/>
        <end position="527"/>
    </location>
</feature>
<evidence type="ECO:0000256" key="8">
    <source>
        <dbReference type="ARBA" id="ARBA00023012"/>
    </source>
</evidence>
<keyword evidence="3" id="KW-0597">Phosphoprotein</keyword>
<dbReference type="EMBL" id="JASJOS010000008">
    <property type="protein sequence ID" value="MDJ1482520.1"/>
    <property type="molecule type" value="Genomic_DNA"/>
</dbReference>
<feature type="transmembrane region" description="Helical" evidence="9">
    <location>
        <begin position="254"/>
        <end position="274"/>
    </location>
</feature>
<evidence type="ECO:0000256" key="3">
    <source>
        <dbReference type="ARBA" id="ARBA00022553"/>
    </source>
</evidence>
<evidence type="ECO:0000256" key="4">
    <source>
        <dbReference type="ARBA" id="ARBA00022679"/>
    </source>
</evidence>
<feature type="transmembrane region" description="Helical" evidence="9">
    <location>
        <begin position="166"/>
        <end position="187"/>
    </location>
</feature>
<dbReference type="PROSITE" id="PS50109">
    <property type="entry name" value="HIS_KIN"/>
    <property type="match status" value="1"/>
</dbReference>
<dbReference type="GO" id="GO:0007234">
    <property type="term" value="P:osmosensory signaling via phosphorelay pathway"/>
    <property type="evidence" value="ECO:0007669"/>
    <property type="project" value="TreeGrafter"/>
</dbReference>
<protein>
    <recommendedName>
        <fullName evidence="2">histidine kinase</fullName>
        <ecNumber evidence="2">2.7.13.3</ecNumber>
    </recommendedName>
</protein>
<keyword evidence="10" id="KW-0732">Signal</keyword>
<dbReference type="Pfam" id="PF07695">
    <property type="entry name" value="7TMR-DISM_7TM"/>
    <property type="match status" value="1"/>
</dbReference>
<keyword evidence="7" id="KW-0067">ATP-binding</keyword>
<evidence type="ECO:0000313" key="12">
    <source>
        <dbReference type="EMBL" id="MDJ1482520.1"/>
    </source>
</evidence>
<dbReference type="SUPFAM" id="SSF47384">
    <property type="entry name" value="Homodimeric domain of signal transducing histidine kinase"/>
    <property type="match status" value="1"/>
</dbReference>
<dbReference type="GO" id="GO:0030295">
    <property type="term" value="F:protein kinase activator activity"/>
    <property type="evidence" value="ECO:0007669"/>
    <property type="project" value="TreeGrafter"/>
</dbReference>
<evidence type="ECO:0000256" key="10">
    <source>
        <dbReference type="SAM" id="SignalP"/>
    </source>
</evidence>
<dbReference type="CDD" id="cd00082">
    <property type="entry name" value="HisKA"/>
    <property type="match status" value="1"/>
</dbReference>
<keyword evidence="8" id="KW-0902">Two-component regulatory system</keyword>
<dbReference type="Gene3D" id="3.30.565.10">
    <property type="entry name" value="Histidine kinase-like ATPase, C-terminal domain"/>
    <property type="match status" value="1"/>
</dbReference>
<dbReference type="Pfam" id="PF02518">
    <property type="entry name" value="HATPase_c"/>
    <property type="match status" value="1"/>
</dbReference>
<dbReference type="InterPro" id="IPR011623">
    <property type="entry name" value="7TMR_DISM_rcpt_extracell_dom1"/>
</dbReference>
<evidence type="ECO:0000256" key="6">
    <source>
        <dbReference type="ARBA" id="ARBA00022777"/>
    </source>
</evidence>
<organism evidence="12 13">
    <name type="scientific">Xanthocytophaga flava</name>
    <dbReference type="NCBI Taxonomy" id="3048013"/>
    <lineage>
        <taxon>Bacteria</taxon>
        <taxon>Pseudomonadati</taxon>
        <taxon>Bacteroidota</taxon>
        <taxon>Cytophagia</taxon>
        <taxon>Cytophagales</taxon>
        <taxon>Rhodocytophagaceae</taxon>
        <taxon>Xanthocytophaga</taxon>
    </lineage>
</organism>
<dbReference type="Proteomes" id="UP001241110">
    <property type="component" value="Unassembled WGS sequence"/>
</dbReference>
<feature type="signal peptide" evidence="10">
    <location>
        <begin position="1"/>
        <end position="30"/>
    </location>
</feature>
<dbReference type="PRINTS" id="PR00344">
    <property type="entry name" value="BCTRLSENSOR"/>
</dbReference>
<proteinExistence type="predicted"/>
<keyword evidence="9" id="KW-1133">Transmembrane helix</keyword>
<dbReference type="SUPFAM" id="SSF55874">
    <property type="entry name" value="ATPase domain of HSP90 chaperone/DNA topoisomerase II/histidine kinase"/>
    <property type="match status" value="1"/>
</dbReference>
<evidence type="ECO:0000256" key="2">
    <source>
        <dbReference type="ARBA" id="ARBA00012438"/>
    </source>
</evidence>
<dbReference type="EC" id="2.7.13.3" evidence="2"/>
<accession>A0AAE3QNU9</accession>
<keyword evidence="9" id="KW-0472">Membrane</keyword>
<evidence type="ECO:0000259" key="11">
    <source>
        <dbReference type="PROSITE" id="PS50109"/>
    </source>
</evidence>
<gene>
    <name evidence="12" type="ORF">QNI16_18600</name>
</gene>
<evidence type="ECO:0000313" key="13">
    <source>
        <dbReference type="Proteomes" id="UP001241110"/>
    </source>
</evidence>
<dbReference type="RefSeq" id="WP_313981766.1">
    <property type="nucleotide sequence ID" value="NZ_JASJOS010000008.1"/>
</dbReference>
<dbReference type="AlphaFoldDB" id="A0AAE3QNU9"/>
<name>A0AAE3QNU9_9BACT</name>
<dbReference type="Gene3D" id="1.10.287.130">
    <property type="match status" value="1"/>
</dbReference>
<keyword evidence="6 12" id="KW-0418">Kinase</keyword>
<evidence type="ECO:0000256" key="9">
    <source>
        <dbReference type="SAM" id="Phobius"/>
    </source>
</evidence>
<feature type="transmembrane region" description="Helical" evidence="9">
    <location>
        <begin position="71"/>
        <end position="96"/>
    </location>
</feature>
<dbReference type="InterPro" id="IPR004358">
    <property type="entry name" value="Sig_transdc_His_kin-like_C"/>
</dbReference>
<dbReference type="SMART" id="SM00387">
    <property type="entry name" value="HATPase_c"/>
    <property type="match status" value="1"/>
</dbReference>
<dbReference type="InterPro" id="IPR036890">
    <property type="entry name" value="HATPase_C_sf"/>
</dbReference>
<dbReference type="InterPro" id="IPR005467">
    <property type="entry name" value="His_kinase_dom"/>
</dbReference>
<feature type="domain" description="Histidine kinase" evidence="11">
    <location>
        <begin position="307"/>
        <end position="525"/>
    </location>
</feature>
<dbReference type="GO" id="GO:0005524">
    <property type="term" value="F:ATP binding"/>
    <property type="evidence" value="ECO:0007669"/>
    <property type="project" value="UniProtKB-KW"/>
</dbReference>
<keyword evidence="5" id="KW-0547">Nucleotide-binding</keyword>
<reference evidence="12" key="1">
    <citation type="submission" date="2023-05" db="EMBL/GenBank/DDBJ databases">
        <authorList>
            <person name="Zhang X."/>
        </authorList>
    </citation>
    <scope>NUCLEOTIDE SEQUENCE</scope>
    <source>
        <strain evidence="12">YF14B1</strain>
    </source>
</reference>
<keyword evidence="9" id="KW-0812">Transmembrane</keyword>
<dbReference type="PANTHER" id="PTHR42878">
    <property type="entry name" value="TWO-COMPONENT HISTIDINE KINASE"/>
    <property type="match status" value="1"/>
</dbReference>
<keyword evidence="4" id="KW-0808">Transferase</keyword>
<sequence>MVFLAGRSDRKLFVALLVLWICFLSGYAQASVVYTDSLDIPVQIHTVQAQNQNPVVTGHASVYEIPTHQQYFQTIAVTFGLISCMLLAAFLGLFWYRRDYQPPLYFAFVCLLSVGEIITNNEEFILLFVSISLQNVVRLNYLFFALIVFAFASHIRSAFPRLLPQWFYLTIGLVCSPVAVLALVSPLELLYGIFQGFSLFTLVVTIYSWGLLVGAWRQKVTDSREYLLGFSAVLLAFVNDWGRELGLLHTGPFLPLGLFIFVALMAFALSRGTVRTLHRLKMISQLRYEQNHQLKHLNQELDRFVYQTSHDLRAPIASLMSLLELIRQESEENQLNNEQLHLYMDLGQKVLKKQDKVIAEILKYSLNRRLQLQTQTIDWEQQIADVVSGLKKIHPINDTIIIQTNYQISGHFVTDPDRVELILSHLIDNAIRYRNYSHERSIVDIKVISSSFETLIEIRDNGIGIAKQYQTRVFDMFFRASERSEGAGLGLYLAAQAVDKLKGTIGLESLENQGSCFRVWLPNLERQ</sequence>
<dbReference type="InterPro" id="IPR036097">
    <property type="entry name" value="HisK_dim/P_sf"/>
</dbReference>
<evidence type="ECO:0000256" key="1">
    <source>
        <dbReference type="ARBA" id="ARBA00000085"/>
    </source>
</evidence>
<feature type="transmembrane region" description="Helical" evidence="9">
    <location>
        <begin position="139"/>
        <end position="159"/>
    </location>
</feature>
<comment type="caution">
    <text evidence="12">The sequence shown here is derived from an EMBL/GenBank/DDBJ whole genome shotgun (WGS) entry which is preliminary data.</text>
</comment>
<comment type="catalytic activity">
    <reaction evidence="1">
        <text>ATP + protein L-histidine = ADP + protein N-phospho-L-histidine.</text>
        <dbReference type="EC" id="2.7.13.3"/>
    </reaction>
</comment>
<evidence type="ECO:0000256" key="7">
    <source>
        <dbReference type="ARBA" id="ARBA00022840"/>
    </source>
</evidence>
<dbReference type="GO" id="GO:0000155">
    <property type="term" value="F:phosphorelay sensor kinase activity"/>
    <property type="evidence" value="ECO:0007669"/>
    <property type="project" value="InterPro"/>
</dbReference>
<dbReference type="GO" id="GO:0000156">
    <property type="term" value="F:phosphorelay response regulator activity"/>
    <property type="evidence" value="ECO:0007669"/>
    <property type="project" value="TreeGrafter"/>
</dbReference>
<dbReference type="InterPro" id="IPR003594">
    <property type="entry name" value="HATPase_dom"/>
</dbReference>
<dbReference type="InterPro" id="IPR003661">
    <property type="entry name" value="HisK_dim/P_dom"/>
</dbReference>
<dbReference type="InterPro" id="IPR050351">
    <property type="entry name" value="BphY/WalK/GraS-like"/>
</dbReference>
<feature type="transmembrane region" description="Helical" evidence="9">
    <location>
        <begin position="103"/>
        <end position="119"/>
    </location>
</feature>
<dbReference type="PANTHER" id="PTHR42878:SF7">
    <property type="entry name" value="SENSOR HISTIDINE KINASE GLRK"/>
    <property type="match status" value="1"/>
</dbReference>
<evidence type="ECO:0000256" key="5">
    <source>
        <dbReference type="ARBA" id="ARBA00022741"/>
    </source>
</evidence>
<feature type="transmembrane region" description="Helical" evidence="9">
    <location>
        <begin position="193"/>
        <end position="214"/>
    </location>
</feature>